<evidence type="ECO:0000313" key="2">
    <source>
        <dbReference type="EMBL" id="KGN52937.1"/>
    </source>
</evidence>
<dbReference type="KEGG" id="csv:101209077"/>
<dbReference type="EMBL" id="CM002925">
    <property type="protein sequence ID" value="KGN52937.1"/>
    <property type="molecule type" value="Genomic_DNA"/>
</dbReference>
<dbReference type="PANTHER" id="PTHR37224">
    <property type="entry name" value="OS02G0804400 PROTEIN"/>
    <property type="match status" value="1"/>
</dbReference>
<dbReference type="Proteomes" id="UP000029981">
    <property type="component" value="Chromosome 4"/>
</dbReference>
<name>A0A0A0KWZ3_CUCSA</name>
<proteinExistence type="predicted"/>
<evidence type="ECO:0000313" key="3">
    <source>
        <dbReference type="Proteomes" id="UP000029981"/>
    </source>
</evidence>
<gene>
    <name evidence="2" type="ORF">Csa_4G006440</name>
</gene>
<dbReference type="Gramene" id="KGN52937">
    <property type="protein sequence ID" value="KGN52937"/>
    <property type="gene ID" value="Csa_4G006440"/>
</dbReference>
<reference evidence="2 3" key="1">
    <citation type="journal article" date="2009" name="Nat. Genet.">
        <title>The genome of the cucumber, Cucumis sativus L.</title>
        <authorList>
            <person name="Huang S."/>
            <person name="Li R."/>
            <person name="Zhang Z."/>
            <person name="Li L."/>
            <person name="Gu X."/>
            <person name="Fan W."/>
            <person name="Lucas W.J."/>
            <person name="Wang X."/>
            <person name="Xie B."/>
            <person name="Ni P."/>
            <person name="Ren Y."/>
            <person name="Zhu H."/>
            <person name="Li J."/>
            <person name="Lin K."/>
            <person name="Jin W."/>
            <person name="Fei Z."/>
            <person name="Li G."/>
            <person name="Staub J."/>
            <person name="Kilian A."/>
            <person name="van der Vossen E.A."/>
            <person name="Wu Y."/>
            <person name="Guo J."/>
            <person name="He J."/>
            <person name="Jia Z."/>
            <person name="Ren Y."/>
            <person name="Tian G."/>
            <person name="Lu Y."/>
            <person name="Ruan J."/>
            <person name="Qian W."/>
            <person name="Wang M."/>
            <person name="Huang Q."/>
            <person name="Li B."/>
            <person name="Xuan Z."/>
            <person name="Cao J."/>
            <person name="Asan"/>
            <person name="Wu Z."/>
            <person name="Zhang J."/>
            <person name="Cai Q."/>
            <person name="Bai Y."/>
            <person name="Zhao B."/>
            <person name="Han Y."/>
            <person name="Li Y."/>
            <person name="Li X."/>
            <person name="Wang S."/>
            <person name="Shi Q."/>
            <person name="Liu S."/>
            <person name="Cho W.K."/>
            <person name="Kim J.Y."/>
            <person name="Xu Y."/>
            <person name="Heller-Uszynska K."/>
            <person name="Miao H."/>
            <person name="Cheng Z."/>
            <person name="Zhang S."/>
            <person name="Wu J."/>
            <person name="Yang Y."/>
            <person name="Kang H."/>
            <person name="Li M."/>
            <person name="Liang H."/>
            <person name="Ren X."/>
            <person name="Shi Z."/>
            <person name="Wen M."/>
            <person name="Jian M."/>
            <person name="Yang H."/>
            <person name="Zhang G."/>
            <person name="Yang Z."/>
            <person name="Chen R."/>
            <person name="Liu S."/>
            <person name="Li J."/>
            <person name="Ma L."/>
            <person name="Liu H."/>
            <person name="Zhou Y."/>
            <person name="Zhao J."/>
            <person name="Fang X."/>
            <person name="Li G."/>
            <person name="Fang L."/>
            <person name="Li Y."/>
            <person name="Liu D."/>
            <person name="Zheng H."/>
            <person name="Zhang Y."/>
            <person name="Qin N."/>
            <person name="Li Z."/>
            <person name="Yang G."/>
            <person name="Yang S."/>
            <person name="Bolund L."/>
            <person name="Kristiansen K."/>
            <person name="Zheng H."/>
            <person name="Li S."/>
            <person name="Zhang X."/>
            <person name="Yang H."/>
            <person name="Wang J."/>
            <person name="Sun R."/>
            <person name="Zhang B."/>
            <person name="Jiang S."/>
            <person name="Wang J."/>
            <person name="Du Y."/>
            <person name="Li S."/>
        </authorList>
    </citation>
    <scope>NUCLEOTIDE SEQUENCE [LARGE SCALE GENOMIC DNA]</scope>
    <source>
        <strain evidence="3">cv. 9930</strain>
    </source>
</reference>
<dbReference type="eggNOG" id="ENOG502S9N3">
    <property type="taxonomic scope" value="Eukaryota"/>
</dbReference>
<accession>A0A0A0KWZ3</accession>
<reference evidence="2 3" key="4">
    <citation type="journal article" date="2011" name="BMC Genomics">
        <title>RNA-Seq improves annotation of protein-coding genes in the cucumber genome.</title>
        <authorList>
            <person name="Li Z."/>
            <person name="Zhang Z."/>
            <person name="Yan P."/>
            <person name="Huang S."/>
            <person name="Fei Z."/>
            <person name="Lin K."/>
        </authorList>
    </citation>
    <scope>NUCLEOTIDE SEQUENCE [LARGE SCALE GENOMIC DNA]</scope>
    <source>
        <strain evidence="3">cv. 9930</strain>
    </source>
</reference>
<dbReference type="InterPro" id="IPR018247">
    <property type="entry name" value="EF_Hand_1_Ca_BS"/>
</dbReference>
<keyword evidence="3" id="KW-1185">Reference proteome</keyword>
<keyword evidence="1" id="KW-0812">Transmembrane</keyword>
<dbReference type="OrthoDB" id="513929at2759"/>
<dbReference type="AlphaFoldDB" id="A0A0A0KWZ3"/>
<reference evidence="2 3" key="2">
    <citation type="journal article" date="2009" name="PLoS ONE">
        <title>An integrated genetic and cytogenetic map of the cucumber genome.</title>
        <authorList>
            <person name="Ren Y."/>
            <person name="Zhang Z."/>
            <person name="Liu J."/>
            <person name="Staub J.E."/>
            <person name="Han Y."/>
            <person name="Cheng Z."/>
            <person name="Li X."/>
            <person name="Lu J."/>
            <person name="Miao H."/>
            <person name="Kang H."/>
            <person name="Xie B."/>
            <person name="Gu X."/>
            <person name="Wang X."/>
            <person name="Du Y."/>
            <person name="Jin W."/>
            <person name="Huang S."/>
        </authorList>
    </citation>
    <scope>NUCLEOTIDE SEQUENCE [LARGE SCALE GENOMIC DNA]</scope>
    <source>
        <strain evidence="3">cv. 9930</strain>
    </source>
</reference>
<organism evidence="2 3">
    <name type="scientific">Cucumis sativus</name>
    <name type="common">Cucumber</name>
    <dbReference type="NCBI Taxonomy" id="3659"/>
    <lineage>
        <taxon>Eukaryota</taxon>
        <taxon>Viridiplantae</taxon>
        <taxon>Streptophyta</taxon>
        <taxon>Embryophyta</taxon>
        <taxon>Tracheophyta</taxon>
        <taxon>Spermatophyta</taxon>
        <taxon>Magnoliopsida</taxon>
        <taxon>eudicotyledons</taxon>
        <taxon>Gunneridae</taxon>
        <taxon>Pentapetalae</taxon>
        <taxon>rosids</taxon>
        <taxon>fabids</taxon>
        <taxon>Cucurbitales</taxon>
        <taxon>Cucurbitaceae</taxon>
        <taxon>Benincaseae</taxon>
        <taxon>Cucumis</taxon>
    </lineage>
</organism>
<dbReference type="STRING" id="3659.A0A0A0KWZ3"/>
<protein>
    <submittedName>
        <fullName evidence="2">Uncharacterized protein</fullName>
    </submittedName>
</protein>
<reference evidence="2 3" key="3">
    <citation type="journal article" date="2010" name="BMC Genomics">
        <title>Transcriptome sequencing and comparative analysis of cucumber flowers with different sex types.</title>
        <authorList>
            <person name="Guo S."/>
            <person name="Zheng Y."/>
            <person name="Joung J.G."/>
            <person name="Liu S."/>
            <person name="Zhang Z."/>
            <person name="Crasta O.R."/>
            <person name="Sobral B.W."/>
            <person name="Xu Y."/>
            <person name="Huang S."/>
            <person name="Fei Z."/>
        </authorList>
    </citation>
    <scope>NUCLEOTIDE SEQUENCE [LARGE SCALE GENOMIC DNA]</scope>
    <source>
        <strain evidence="3">cv. 9930</strain>
    </source>
</reference>
<keyword evidence="1" id="KW-0472">Membrane</keyword>
<keyword evidence="1" id="KW-1133">Transmembrane helix</keyword>
<evidence type="ECO:0000256" key="1">
    <source>
        <dbReference type="SAM" id="Phobius"/>
    </source>
</evidence>
<dbReference type="PROSITE" id="PS00018">
    <property type="entry name" value="EF_HAND_1"/>
    <property type="match status" value="1"/>
</dbReference>
<sequence length="145" mass="15279">MAATATATGVLKIGVPAPAPAPAPPPLKAKSGRHPTNFASLTMRYPNYFLNTRMKFPAVRALGQGGNPSGDDDNDAGGFINQEDVEFLLKLGAGSIAGGFGIKYGSIIFPEITKPNIVQALIMISTPVVVAIWLLIKQSREETQS</sequence>
<feature type="transmembrane region" description="Helical" evidence="1">
    <location>
        <begin position="117"/>
        <end position="136"/>
    </location>
</feature>